<gene>
    <name evidence="2" type="ORF">PHACT_07085</name>
</gene>
<evidence type="ECO:0000313" key="2">
    <source>
        <dbReference type="EMBL" id="OFE12932.1"/>
    </source>
</evidence>
<keyword evidence="1" id="KW-0472">Membrane</keyword>
<reference evidence="3" key="1">
    <citation type="submission" date="2016-07" db="EMBL/GenBank/DDBJ databases">
        <authorList>
            <person name="Florea S."/>
            <person name="Webb J.S."/>
            <person name="Jaromczyk J."/>
            <person name="Schardl C.L."/>
        </authorList>
    </citation>
    <scope>NUCLEOTIDE SEQUENCE [LARGE SCALE GENOMIC DNA]</scope>
    <source>
        <strain evidence="3">KCTC 42131</strain>
    </source>
</reference>
<protein>
    <recommendedName>
        <fullName evidence="4">HemY N-terminal domain-containing protein</fullName>
    </recommendedName>
</protein>
<organism evidence="2 3">
    <name type="scientific">Pseudohongiella acticola</name>
    <dbReference type="NCBI Taxonomy" id="1524254"/>
    <lineage>
        <taxon>Bacteria</taxon>
        <taxon>Pseudomonadati</taxon>
        <taxon>Pseudomonadota</taxon>
        <taxon>Gammaproteobacteria</taxon>
        <taxon>Pseudomonadales</taxon>
        <taxon>Pseudohongiellaceae</taxon>
        <taxon>Pseudohongiella</taxon>
    </lineage>
</organism>
<accession>A0A1E8CKV4</accession>
<keyword evidence="1" id="KW-1133">Transmembrane helix</keyword>
<dbReference type="Proteomes" id="UP000175669">
    <property type="component" value="Unassembled WGS sequence"/>
</dbReference>
<evidence type="ECO:0008006" key="4">
    <source>
        <dbReference type="Google" id="ProtNLM"/>
    </source>
</evidence>
<keyword evidence="1" id="KW-0812">Transmembrane</keyword>
<dbReference type="STRING" id="1524254.PHACT_07085"/>
<dbReference type="AlphaFoldDB" id="A0A1E8CKV4"/>
<evidence type="ECO:0000313" key="3">
    <source>
        <dbReference type="Proteomes" id="UP000175669"/>
    </source>
</evidence>
<keyword evidence="3" id="KW-1185">Reference proteome</keyword>
<feature type="transmembrane region" description="Helical" evidence="1">
    <location>
        <begin position="39"/>
        <end position="63"/>
    </location>
</feature>
<proteinExistence type="predicted"/>
<evidence type="ECO:0000256" key="1">
    <source>
        <dbReference type="SAM" id="Phobius"/>
    </source>
</evidence>
<dbReference type="EMBL" id="MASR01000001">
    <property type="protein sequence ID" value="OFE12932.1"/>
    <property type="molecule type" value="Genomic_DNA"/>
</dbReference>
<comment type="caution">
    <text evidence="2">The sequence shown here is derived from an EMBL/GenBank/DDBJ whole genome shotgun (WGS) entry which is preliminary data.</text>
</comment>
<sequence>MFILILLALVASVLLAVQLARDPGYILVAYGNYTFETSLFALLMVLLLLLAIIKLVLSLLGWLNPFRWRSSKRVKS</sequence>
<name>A0A1E8CKV4_9GAMM</name>